<dbReference type="EMBL" id="KB563455">
    <property type="protein sequence ID" value="EMP28468.1"/>
    <property type="molecule type" value="Genomic_DNA"/>
</dbReference>
<dbReference type="PANTHER" id="PTHR23120:SF42">
    <property type="entry name" value="MAESTRO HEAT-LIKE REPEAT FAMILY MEMBER 3"/>
    <property type="match status" value="1"/>
</dbReference>
<gene>
    <name evidence="1" type="ORF">UY3_14421</name>
</gene>
<protein>
    <submittedName>
        <fullName evidence="1">Uncharacterized protein</fullName>
    </submittedName>
</protein>
<proteinExistence type="predicted"/>
<sequence length="209" mass="22689">MSVLACKLWYVSRGWHPSRLVGVHVGGGCWSMVLWAGAMPSVACVMPGKGVALRLSVRKVKPPLRGLEQSSLLATCFCSVFSLPPAEPTQDVEAALYIKTLKVMDEMLKALVCEDQKPNLLVLQNILEQLLVSHSWGNSSVCCQTSGSGYMRQTGTIIAKAITILNLILTGLDRQSTSPAAMQVAEELLPFFDDVRPDGLRETDQATDV</sequence>
<dbReference type="InterPro" id="IPR045206">
    <property type="entry name" value="Maestro_heat-like_prot"/>
</dbReference>
<name>M7B8H2_CHEMY</name>
<dbReference type="PANTHER" id="PTHR23120">
    <property type="entry name" value="MAESTRO-RELATED HEAT DOMAIN-CONTAINING"/>
    <property type="match status" value="1"/>
</dbReference>
<dbReference type="Proteomes" id="UP000031443">
    <property type="component" value="Unassembled WGS sequence"/>
</dbReference>
<accession>M7B8H2</accession>
<dbReference type="GO" id="GO:0005737">
    <property type="term" value="C:cytoplasm"/>
    <property type="evidence" value="ECO:0007669"/>
    <property type="project" value="TreeGrafter"/>
</dbReference>
<organism evidence="1 2">
    <name type="scientific">Chelonia mydas</name>
    <name type="common">Green sea-turtle</name>
    <name type="synonym">Chelonia agassizi</name>
    <dbReference type="NCBI Taxonomy" id="8469"/>
    <lineage>
        <taxon>Eukaryota</taxon>
        <taxon>Metazoa</taxon>
        <taxon>Chordata</taxon>
        <taxon>Craniata</taxon>
        <taxon>Vertebrata</taxon>
        <taxon>Euteleostomi</taxon>
        <taxon>Archelosauria</taxon>
        <taxon>Testudinata</taxon>
        <taxon>Testudines</taxon>
        <taxon>Cryptodira</taxon>
        <taxon>Durocryptodira</taxon>
        <taxon>Americhelydia</taxon>
        <taxon>Chelonioidea</taxon>
        <taxon>Cheloniidae</taxon>
        <taxon>Chelonia</taxon>
    </lineage>
</organism>
<evidence type="ECO:0000313" key="1">
    <source>
        <dbReference type="EMBL" id="EMP28468.1"/>
    </source>
</evidence>
<keyword evidence="2" id="KW-1185">Reference proteome</keyword>
<dbReference type="AlphaFoldDB" id="M7B8H2"/>
<evidence type="ECO:0000313" key="2">
    <source>
        <dbReference type="Proteomes" id="UP000031443"/>
    </source>
</evidence>
<reference evidence="2" key="1">
    <citation type="journal article" date="2013" name="Nat. Genet.">
        <title>The draft genomes of soft-shell turtle and green sea turtle yield insights into the development and evolution of the turtle-specific body plan.</title>
        <authorList>
            <person name="Wang Z."/>
            <person name="Pascual-Anaya J."/>
            <person name="Zadissa A."/>
            <person name="Li W."/>
            <person name="Niimura Y."/>
            <person name="Huang Z."/>
            <person name="Li C."/>
            <person name="White S."/>
            <person name="Xiong Z."/>
            <person name="Fang D."/>
            <person name="Wang B."/>
            <person name="Ming Y."/>
            <person name="Chen Y."/>
            <person name="Zheng Y."/>
            <person name="Kuraku S."/>
            <person name="Pignatelli M."/>
            <person name="Herrero J."/>
            <person name="Beal K."/>
            <person name="Nozawa M."/>
            <person name="Li Q."/>
            <person name="Wang J."/>
            <person name="Zhang H."/>
            <person name="Yu L."/>
            <person name="Shigenobu S."/>
            <person name="Wang J."/>
            <person name="Liu J."/>
            <person name="Flicek P."/>
            <person name="Searle S."/>
            <person name="Wang J."/>
            <person name="Kuratani S."/>
            <person name="Yin Y."/>
            <person name="Aken B."/>
            <person name="Zhang G."/>
            <person name="Irie N."/>
        </authorList>
    </citation>
    <scope>NUCLEOTIDE SEQUENCE [LARGE SCALE GENOMIC DNA]</scope>
</reference>